<keyword evidence="1" id="KW-0040">ANK repeat</keyword>
<feature type="compositionally biased region" description="Pro residues" evidence="2">
    <location>
        <begin position="40"/>
        <end position="52"/>
    </location>
</feature>
<dbReference type="GeneID" id="3552995"/>
<feature type="region of interest" description="Disordered" evidence="2">
    <location>
        <begin position="1"/>
        <end position="65"/>
    </location>
</feature>
<evidence type="ECO:0000313" key="3">
    <source>
        <dbReference type="EMBL" id="EAN98474.1"/>
    </source>
</evidence>
<feature type="compositionally biased region" description="Pro residues" evidence="2">
    <location>
        <begin position="20"/>
        <end position="29"/>
    </location>
</feature>
<dbReference type="PROSITE" id="PS50088">
    <property type="entry name" value="ANK_REPEAT"/>
    <property type="match status" value="1"/>
</dbReference>
<dbReference type="Proteomes" id="UP000002296">
    <property type="component" value="Unassembled WGS sequence"/>
</dbReference>
<evidence type="ECO:0000256" key="1">
    <source>
        <dbReference type="PROSITE-ProRule" id="PRU00023"/>
    </source>
</evidence>
<evidence type="ECO:0000313" key="4">
    <source>
        <dbReference type="Proteomes" id="UP000002296"/>
    </source>
</evidence>
<dbReference type="PaxDb" id="353153-Q4E144"/>
<protein>
    <submittedName>
        <fullName evidence="3">Uncharacterized protein</fullName>
    </submittedName>
</protein>
<keyword evidence="4" id="KW-1185">Reference proteome</keyword>
<dbReference type="OMA" id="NIWTAAY"/>
<dbReference type="KEGG" id="tcr:506247.110"/>
<dbReference type="EMBL" id="AAHK01000054">
    <property type="protein sequence ID" value="EAN98474.1"/>
    <property type="molecule type" value="Genomic_DNA"/>
</dbReference>
<dbReference type="SMR" id="Q4E144"/>
<sequence>MNREAVAVPLSAVPTSLVSPPLPMPPPLLPATVLSSVPPTNAPPQPVTPPPFLALEPHTTRQEADKPALPVLLPVESPPRAGIKDMSAVSPPGQKDVVEEKSTVAEQPAFTVYPPSCDKPQTKHVSLFGKVRFPSVFAAPVCVPATEILSALPQQLPPPYVVFGGARYDQMPFTKKAQRYVDPSRSCQRATAMKRASLDYMKGQLKLAREYLDLGTSPVPPDAPKGGQPLPNGVIKPATTLSFEDGAFSQKNIWTVAYTGSAKELHGFIESLDVDALNANGFVLYNRRQYGIKKLGEKFVLGLGQKASPLQFAAVAGHLDNVVLLLHYGAMDNSTPRLKDIVGADVMKMIRGLRAGLRCRRAAPSSKVKVEDDVLVTNAPLPLTAEEVVPPMGMDSNFSIGISLR</sequence>
<gene>
    <name evidence="3" type="ORF">Tc00.1047053506247.110</name>
</gene>
<dbReference type="InParanoid" id="Q4E144"/>
<feature type="compositionally biased region" description="Low complexity" evidence="2">
    <location>
        <begin position="30"/>
        <end position="39"/>
    </location>
</feature>
<name>Q4E144_TRYCC</name>
<reference evidence="3 4" key="1">
    <citation type="journal article" date="2005" name="Science">
        <title>The genome sequence of Trypanosoma cruzi, etiologic agent of Chagas disease.</title>
        <authorList>
            <person name="El-Sayed N.M."/>
            <person name="Myler P.J."/>
            <person name="Bartholomeu D.C."/>
            <person name="Nilsson D."/>
            <person name="Aggarwal G."/>
            <person name="Tran A.N."/>
            <person name="Ghedin E."/>
            <person name="Worthey E.A."/>
            <person name="Delcher A.L."/>
            <person name="Blandin G."/>
            <person name="Westenberger S.J."/>
            <person name="Caler E."/>
            <person name="Cerqueira G.C."/>
            <person name="Branche C."/>
            <person name="Haas B."/>
            <person name="Anupama A."/>
            <person name="Arner E."/>
            <person name="Aslund L."/>
            <person name="Attipoe P."/>
            <person name="Bontempi E."/>
            <person name="Bringaud F."/>
            <person name="Burton P."/>
            <person name="Cadag E."/>
            <person name="Campbell D.A."/>
            <person name="Carrington M."/>
            <person name="Crabtree J."/>
            <person name="Darban H."/>
            <person name="da Silveira J.F."/>
            <person name="de Jong P."/>
            <person name="Edwards K."/>
            <person name="Englund P.T."/>
            <person name="Fazelina G."/>
            <person name="Feldblyum T."/>
            <person name="Ferella M."/>
            <person name="Frasch A.C."/>
            <person name="Gull K."/>
            <person name="Horn D."/>
            <person name="Hou L."/>
            <person name="Huang Y."/>
            <person name="Kindlund E."/>
            <person name="Klingbeil M."/>
            <person name="Kluge S."/>
            <person name="Koo H."/>
            <person name="Lacerda D."/>
            <person name="Levin M.J."/>
            <person name="Lorenzi H."/>
            <person name="Louie T."/>
            <person name="Machado C.R."/>
            <person name="McCulloch R."/>
            <person name="McKenna A."/>
            <person name="Mizuno Y."/>
            <person name="Mottram J.C."/>
            <person name="Nelson S."/>
            <person name="Ochaya S."/>
            <person name="Osoegawa K."/>
            <person name="Pai G."/>
            <person name="Parsons M."/>
            <person name="Pentony M."/>
            <person name="Pettersson U."/>
            <person name="Pop M."/>
            <person name="Ramirez J.L."/>
            <person name="Rinta J."/>
            <person name="Robertson L."/>
            <person name="Salzberg S.L."/>
            <person name="Sanchez D.O."/>
            <person name="Seyler A."/>
            <person name="Sharma R."/>
            <person name="Shetty J."/>
            <person name="Simpson A.J."/>
            <person name="Sisk E."/>
            <person name="Tammi M.T."/>
            <person name="Tarleton R."/>
            <person name="Teixeira S."/>
            <person name="Van Aken S."/>
            <person name="Vogt C."/>
            <person name="Ward P.N."/>
            <person name="Wickstead B."/>
            <person name="Wortman J."/>
            <person name="White O."/>
            <person name="Fraser C.M."/>
            <person name="Stuart K.D."/>
            <person name="Andersson B."/>
        </authorList>
    </citation>
    <scope>NUCLEOTIDE SEQUENCE [LARGE SCALE GENOMIC DNA]</scope>
    <source>
        <strain evidence="3 4">CL Brener</strain>
    </source>
</reference>
<evidence type="ECO:0000256" key="2">
    <source>
        <dbReference type="SAM" id="MobiDB-lite"/>
    </source>
</evidence>
<accession>Q4E144</accession>
<dbReference type="eggNOG" id="ENOG502S44J">
    <property type="taxonomic scope" value="Eukaryota"/>
</dbReference>
<organism evidence="3 4">
    <name type="scientific">Trypanosoma cruzi (strain CL Brener)</name>
    <dbReference type="NCBI Taxonomy" id="353153"/>
    <lineage>
        <taxon>Eukaryota</taxon>
        <taxon>Discoba</taxon>
        <taxon>Euglenozoa</taxon>
        <taxon>Kinetoplastea</taxon>
        <taxon>Metakinetoplastina</taxon>
        <taxon>Trypanosomatida</taxon>
        <taxon>Trypanosomatidae</taxon>
        <taxon>Trypanosoma</taxon>
        <taxon>Schizotrypanum</taxon>
    </lineage>
</organism>
<comment type="caution">
    <text evidence="3">The sequence shown here is derived from an EMBL/GenBank/DDBJ whole genome shotgun (WGS) entry which is preliminary data.</text>
</comment>
<proteinExistence type="predicted"/>
<feature type="compositionally biased region" description="Low complexity" evidence="2">
    <location>
        <begin position="8"/>
        <end position="19"/>
    </location>
</feature>
<dbReference type="RefSeq" id="XP_820325.1">
    <property type="nucleotide sequence ID" value="XM_815232.1"/>
</dbReference>
<dbReference type="AlphaFoldDB" id="Q4E144"/>
<feature type="repeat" description="ANK" evidence="1">
    <location>
        <begin position="305"/>
        <end position="337"/>
    </location>
</feature>
<dbReference type="InterPro" id="IPR002110">
    <property type="entry name" value="Ankyrin_rpt"/>
</dbReference>